<accession>A0A8D8BD50</accession>
<proteinExistence type="predicted"/>
<evidence type="ECO:0000313" key="1">
    <source>
        <dbReference type="EMBL" id="CAG6472880.1"/>
    </source>
</evidence>
<reference evidence="1" key="1">
    <citation type="submission" date="2021-05" db="EMBL/GenBank/DDBJ databases">
        <authorList>
            <person name="Alioto T."/>
            <person name="Alioto T."/>
            <person name="Gomez Garrido J."/>
        </authorList>
    </citation>
    <scope>NUCLEOTIDE SEQUENCE</scope>
</reference>
<name>A0A8D8BD50_CULPI</name>
<protein>
    <submittedName>
        <fullName evidence="1">(northern house mosquito) hypothetical protein</fullName>
    </submittedName>
</protein>
<sequence length="99" mass="10961">MVYGEDLLSVLCLKIEVKIERSRFFVSSILFPGGKRISRPVLTVVADATVLIDITENVTDMASVCRVCSGGLRVWIAFLVVRSSMPDALPPLSRRPWPV</sequence>
<dbReference type="AlphaFoldDB" id="A0A8D8BD50"/>
<dbReference type="EMBL" id="HBUE01071607">
    <property type="protein sequence ID" value="CAG6472880.1"/>
    <property type="molecule type" value="Transcribed_RNA"/>
</dbReference>
<organism evidence="1">
    <name type="scientific">Culex pipiens</name>
    <name type="common">House mosquito</name>
    <dbReference type="NCBI Taxonomy" id="7175"/>
    <lineage>
        <taxon>Eukaryota</taxon>
        <taxon>Metazoa</taxon>
        <taxon>Ecdysozoa</taxon>
        <taxon>Arthropoda</taxon>
        <taxon>Hexapoda</taxon>
        <taxon>Insecta</taxon>
        <taxon>Pterygota</taxon>
        <taxon>Neoptera</taxon>
        <taxon>Endopterygota</taxon>
        <taxon>Diptera</taxon>
        <taxon>Nematocera</taxon>
        <taxon>Culicoidea</taxon>
        <taxon>Culicidae</taxon>
        <taxon>Culicinae</taxon>
        <taxon>Culicini</taxon>
        <taxon>Culex</taxon>
        <taxon>Culex</taxon>
    </lineage>
</organism>